<evidence type="ECO:0000313" key="3">
    <source>
        <dbReference type="Proteomes" id="UP001159363"/>
    </source>
</evidence>
<name>A0ABQ9GC92_9NEOP</name>
<evidence type="ECO:0000313" key="2">
    <source>
        <dbReference type="EMBL" id="KAJ8870034.1"/>
    </source>
</evidence>
<feature type="transmembrane region" description="Helical" evidence="1">
    <location>
        <begin position="195"/>
        <end position="216"/>
    </location>
</feature>
<proteinExistence type="predicted"/>
<gene>
    <name evidence="2" type="ORF">PR048_029045</name>
</gene>
<feature type="transmembrane region" description="Helical" evidence="1">
    <location>
        <begin position="223"/>
        <end position="244"/>
    </location>
</feature>
<keyword evidence="1" id="KW-1133">Transmembrane helix</keyword>
<keyword evidence="1" id="KW-0472">Membrane</keyword>
<dbReference type="Proteomes" id="UP001159363">
    <property type="component" value="Chromosome 12"/>
</dbReference>
<reference evidence="2 3" key="1">
    <citation type="submission" date="2023-02" db="EMBL/GenBank/DDBJ databases">
        <title>LHISI_Scaffold_Assembly.</title>
        <authorList>
            <person name="Stuart O.P."/>
            <person name="Cleave R."/>
            <person name="Magrath M.J.L."/>
            <person name="Mikheyev A.S."/>
        </authorList>
    </citation>
    <scope>NUCLEOTIDE SEQUENCE [LARGE SCALE GENOMIC DNA]</scope>
    <source>
        <strain evidence="2">Daus_M_001</strain>
        <tissue evidence="2">Leg muscle</tissue>
    </source>
</reference>
<evidence type="ECO:0000256" key="1">
    <source>
        <dbReference type="SAM" id="Phobius"/>
    </source>
</evidence>
<protein>
    <submittedName>
        <fullName evidence="2">Uncharacterized protein</fullName>
    </submittedName>
</protein>
<keyword evidence="3" id="KW-1185">Reference proteome</keyword>
<organism evidence="2 3">
    <name type="scientific">Dryococelus australis</name>
    <dbReference type="NCBI Taxonomy" id="614101"/>
    <lineage>
        <taxon>Eukaryota</taxon>
        <taxon>Metazoa</taxon>
        <taxon>Ecdysozoa</taxon>
        <taxon>Arthropoda</taxon>
        <taxon>Hexapoda</taxon>
        <taxon>Insecta</taxon>
        <taxon>Pterygota</taxon>
        <taxon>Neoptera</taxon>
        <taxon>Polyneoptera</taxon>
        <taxon>Phasmatodea</taxon>
        <taxon>Verophasmatodea</taxon>
        <taxon>Anareolatae</taxon>
        <taxon>Phasmatidae</taxon>
        <taxon>Eurycanthinae</taxon>
        <taxon>Dryococelus</taxon>
    </lineage>
</organism>
<sequence length="290" mass="32287">MKQPHILQTLAAHARKMAPLTRIMLKYRSAINAWQPPCQPLAPGFVVRLLASLQGELGSVPGGVATGFSQVWIVPDDAAGRRVFSGISRFPRRCIPALLHTRLASPSSALETSLLRAAQISSLTHPIGWLAYWLRSALWSLIVSRVFCGLKLETRYGEMKEAGLQSPRDRTIGHGCWLRGHGVMAAILYDMTPKPFALSFLANGVILDLPFSLLRYHFIQSHALAFLFFSCSVIPIFLVLWHSFLYPFRLLYPLGFSRSPSSLMLKETGRTMREPQVIEWASATGTNARS</sequence>
<accession>A0ABQ9GC92</accession>
<comment type="caution">
    <text evidence="2">The sequence shown here is derived from an EMBL/GenBank/DDBJ whole genome shotgun (WGS) entry which is preliminary data.</text>
</comment>
<dbReference type="EMBL" id="JARBHB010000013">
    <property type="protein sequence ID" value="KAJ8870034.1"/>
    <property type="molecule type" value="Genomic_DNA"/>
</dbReference>
<keyword evidence="1" id="KW-0812">Transmembrane</keyword>